<organism evidence="2 3">
    <name type="scientific">Exidia glandulosa HHB12029</name>
    <dbReference type="NCBI Taxonomy" id="1314781"/>
    <lineage>
        <taxon>Eukaryota</taxon>
        <taxon>Fungi</taxon>
        <taxon>Dikarya</taxon>
        <taxon>Basidiomycota</taxon>
        <taxon>Agaricomycotina</taxon>
        <taxon>Agaricomycetes</taxon>
        <taxon>Auriculariales</taxon>
        <taxon>Exidiaceae</taxon>
        <taxon>Exidia</taxon>
    </lineage>
</organism>
<evidence type="ECO:0000313" key="2">
    <source>
        <dbReference type="EMBL" id="KZW02175.1"/>
    </source>
</evidence>
<dbReference type="PANTHER" id="PTHR21310">
    <property type="entry name" value="AMINOGLYCOSIDE PHOSPHOTRANSFERASE-RELATED-RELATED"/>
    <property type="match status" value="1"/>
</dbReference>
<dbReference type="PANTHER" id="PTHR21310:SF13">
    <property type="entry name" value="AMINOGLYCOSIDE PHOSPHOTRANSFERASE DOMAIN-CONTAINING PROTEIN"/>
    <property type="match status" value="1"/>
</dbReference>
<dbReference type="InParanoid" id="A0A165PH80"/>
<reference evidence="2 3" key="1">
    <citation type="journal article" date="2016" name="Mol. Biol. Evol.">
        <title>Comparative Genomics of Early-Diverging Mushroom-Forming Fungi Provides Insights into the Origins of Lignocellulose Decay Capabilities.</title>
        <authorList>
            <person name="Nagy L.G."/>
            <person name="Riley R."/>
            <person name="Tritt A."/>
            <person name="Adam C."/>
            <person name="Daum C."/>
            <person name="Floudas D."/>
            <person name="Sun H."/>
            <person name="Yadav J.S."/>
            <person name="Pangilinan J."/>
            <person name="Larsson K.H."/>
            <person name="Matsuura K."/>
            <person name="Barry K."/>
            <person name="Labutti K."/>
            <person name="Kuo R."/>
            <person name="Ohm R.A."/>
            <person name="Bhattacharya S.S."/>
            <person name="Shirouzu T."/>
            <person name="Yoshinaga Y."/>
            <person name="Martin F.M."/>
            <person name="Grigoriev I.V."/>
            <person name="Hibbett D.S."/>
        </authorList>
    </citation>
    <scope>NUCLEOTIDE SEQUENCE [LARGE SCALE GENOMIC DNA]</scope>
    <source>
        <strain evidence="2 3">HHB12029</strain>
    </source>
</reference>
<evidence type="ECO:0000259" key="1">
    <source>
        <dbReference type="Pfam" id="PF01636"/>
    </source>
</evidence>
<feature type="domain" description="Aminoglycoside phosphotransferase" evidence="1">
    <location>
        <begin position="61"/>
        <end position="273"/>
    </location>
</feature>
<keyword evidence="3" id="KW-1185">Reference proteome</keyword>
<gene>
    <name evidence="2" type="ORF">EXIGLDRAFT_735659</name>
</gene>
<evidence type="ECO:0000313" key="3">
    <source>
        <dbReference type="Proteomes" id="UP000077266"/>
    </source>
</evidence>
<dbReference type="InterPro" id="IPR051678">
    <property type="entry name" value="AGP_Transferase"/>
</dbReference>
<dbReference type="AlphaFoldDB" id="A0A165PH80"/>
<proteinExistence type="predicted"/>
<accession>A0A165PH80</accession>
<name>A0A165PH80_EXIGL</name>
<protein>
    <recommendedName>
        <fullName evidence="1">Aminoglycoside phosphotransferase domain-containing protein</fullName>
    </recommendedName>
</protein>
<dbReference type="InterPro" id="IPR002575">
    <property type="entry name" value="Aminoglycoside_PTrfase"/>
</dbReference>
<dbReference type="Proteomes" id="UP000077266">
    <property type="component" value="Unassembled WGS sequence"/>
</dbReference>
<sequence>MPFDAIEKLASALHDPPLQCKANRARYTSGDVWTIMEVEFVNGTVWIVRLRTDHCAEEPSALDDVKRRVECEVATLKLVKDRTNVPVPTVYAYSATAQNDLGFPYIIMSAILGRRPRDIGIDTTGPLSDDYRATFERYCASLARIHLELSRIRFDQFGSVYLAPSDPQGYVVGPIAWAGTRPCGSVADFYAVNVQPLQKGVRAIDGDSTGQRKRAALCLWVYWKAVAACTHPNAPTQSMLVHTDLHMSNTLVNEHGDIVGVFDWDCATLMPAAVFAAQVRMFGGGLWQAPSEERLALFRLYDAALRAAEVEADVPEAERFVADMHASAPCRMMALLQQWAVNGHDFSDSDAMSIFCDHLFGSSDVEALMESSNFETFFEFFDTLGTATKSGP</sequence>
<dbReference type="EMBL" id="KV425889">
    <property type="protein sequence ID" value="KZW02175.1"/>
    <property type="molecule type" value="Genomic_DNA"/>
</dbReference>
<dbReference type="STRING" id="1314781.A0A165PH80"/>
<dbReference type="InterPro" id="IPR011009">
    <property type="entry name" value="Kinase-like_dom_sf"/>
</dbReference>
<dbReference type="Pfam" id="PF01636">
    <property type="entry name" value="APH"/>
    <property type="match status" value="1"/>
</dbReference>
<dbReference type="Gene3D" id="3.90.1200.10">
    <property type="match status" value="1"/>
</dbReference>
<dbReference type="OrthoDB" id="2906425at2759"/>
<dbReference type="SUPFAM" id="SSF56112">
    <property type="entry name" value="Protein kinase-like (PK-like)"/>
    <property type="match status" value="1"/>
</dbReference>